<dbReference type="Proteomes" id="UP000438914">
    <property type="component" value="Unassembled WGS sequence"/>
</dbReference>
<keyword evidence="7" id="KW-1185">Reference proteome</keyword>
<sequence length="331" mass="38375">MKNYTTYKPDDTDILRQISIAYYLDNQGFKPVKRHRTGKELLYLSPMRNESKPSFSVNTEKNLWYDYGTGEGGDIFSLVRKLWNVDFHKAKEILRDKEYKEMFYRPVDTQLEREHPSPFTDIRASPLTRSHFLDYCAKRCIDPEVAKAECRQVDYQLYGHMNSAIGFENDKGGWELRSPSTKICTCKAISTRRKQDGNTTVCVFEGFFDYLSFLTLMKSEARHKCDYVILNSVSQAGKVIPILRPYKHVRCYFDNDEAGRNAFGIVRKDINAISCSEKMLPHNDVNDYLCGLRVRSLSDADADWEGKKCHSLRMTEEPSPDGRNEQLGKHH</sequence>
<keyword evidence="2" id="KW-0863">Zinc-finger</keyword>
<keyword evidence="3" id="KW-0862">Zinc</keyword>
<dbReference type="GO" id="GO:0003677">
    <property type="term" value="F:DNA binding"/>
    <property type="evidence" value="ECO:0007669"/>
    <property type="project" value="InterPro"/>
</dbReference>
<dbReference type="InterPro" id="IPR034154">
    <property type="entry name" value="TOPRIM_DnaG/twinkle"/>
</dbReference>
<protein>
    <submittedName>
        <fullName evidence="6">DNA primase</fullName>
    </submittedName>
</protein>
<evidence type="ECO:0000313" key="6">
    <source>
        <dbReference type="EMBL" id="MST83257.1"/>
    </source>
</evidence>
<dbReference type="CDD" id="cd01029">
    <property type="entry name" value="TOPRIM_primases"/>
    <property type="match status" value="1"/>
</dbReference>
<dbReference type="RefSeq" id="WP_154532677.1">
    <property type="nucleotide sequence ID" value="NZ_VUNG01000001.1"/>
</dbReference>
<evidence type="ECO:0000256" key="3">
    <source>
        <dbReference type="ARBA" id="ARBA00022833"/>
    </source>
</evidence>
<gene>
    <name evidence="6" type="ORF">FYJ73_00895</name>
</gene>
<comment type="caution">
    <text evidence="6">The sequence shown here is derived from an EMBL/GenBank/DDBJ whole genome shotgun (WGS) entry which is preliminary data.</text>
</comment>
<evidence type="ECO:0000313" key="7">
    <source>
        <dbReference type="Proteomes" id="UP000438914"/>
    </source>
</evidence>
<dbReference type="AlphaFoldDB" id="A0A7K0KBF2"/>
<dbReference type="GO" id="GO:0006269">
    <property type="term" value="P:DNA replication, synthesis of primer"/>
    <property type="evidence" value="ECO:0007669"/>
    <property type="project" value="TreeGrafter"/>
</dbReference>
<organism evidence="6 7">
    <name type="scientific">Hallella mizrahii</name>
    <dbReference type="NCBI Taxonomy" id="2606637"/>
    <lineage>
        <taxon>Bacteria</taxon>
        <taxon>Pseudomonadati</taxon>
        <taxon>Bacteroidota</taxon>
        <taxon>Bacteroidia</taxon>
        <taxon>Bacteroidales</taxon>
        <taxon>Prevotellaceae</taxon>
        <taxon>Hallella</taxon>
    </lineage>
</organism>
<name>A0A7K0KBF2_9BACT</name>
<accession>A0A7K0KBF2</accession>
<feature type="domain" description="Zinc finger CHC2-type" evidence="5">
    <location>
        <begin position="41"/>
        <end position="95"/>
    </location>
</feature>
<dbReference type="Gene3D" id="3.90.580.10">
    <property type="entry name" value="Zinc finger, CHC2-type domain"/>
    <property type="match status" value="1"/>
</dbReference>
<keyword evidence="1" id="KW-0479">Metal-binding</keyword>
<dbReference type="InterPro" id="IPR036977">
    <property type="entry name" value="DNA_primase_Znf_CHC2"/>
</dbReference>
<dbReference type="EMBL" id="VUNG01000001">
    <property type="protein sequence ID" value="MST83257.1"/>
    <property type="molecule type" value="Genomic_DNA"/>
</dbReference>
<dbReference type="GO" id="GO:0003899">
    <property type="term" value="F:DNA-directed RNA polymerase activity"/>
    <property type="evidence" value="ECO:0007669"/>
    <property type="project" value="InterPro"/>
</dbReference>
<dbReference type="GO" id="GO:0005737">
    <property type="term" value="C:cytoplasm"/>
    <property type="evidence" value="ECO:0007669"/>
    <property type="project" value="TreeGrafter"/>
</dbReference>
<proteinExistence type="predicted"/>
<dbReference type="InterPro" id="IPR050219">
    <property type="entry name" value="DnaG_primase"/>
</dbReference>
<dbReference type="PANTHER" id="PTHR30313">
    <property type="entry name" value="DNA PRIMASE"/>
    <property type="match status" value="1"/>
</dbReference>
<feature type="region of interest" description="Disordered" evidence="4">
    <location>
        <begin position="311"/>
        <end position="331"/>
    </location>
</feature>
<dbReference type="Pfam" id="PF13155">
    <property type="entry name" value="Toprim_2"/>
    <property type="match status" value="1"/>
</dbReference>
<evidence type="ECO:0000256" key="1">
    <source>
        <dbReference type="ARBA" id="ARBA00022723"/>
    </source>
</evidence>
<dbReference type="SUPFAM" id="SSF56731">
    <property type="entry name" value="DNA primase core"/>
    <property type="match status" value="1"/>
</dbReference>
<dbReference type="PANTHER" id="PTHR30313:SF2">
    <property type="entry name" value="DNA PRIMASE"/>
    <property type="match status" value="1"/>
</dbReference>
<dbReference type="GO" id="GO:0008270">
    <property type="term" value="F:zinc ion binding"/>
    <property type="evidence" value="ECO:0007669"/>
    <property type="project" value="UniProtKB-KW"/>
</dbReference>
<evidence type="ECO:0000256" key="4">
    <source>
        <dbReference type="SAM" id="MobiDB-lite"/>
    </source>
</evidence>
<reference evidence="6 7" key="1">
    <citation type="submission" date="2019-08" db="EMBL/GenBank/DDBJ databases">
        <title>In-depth cultivation of the pig gut microbiome towards novel bacterial diversity and tailored functional studies.</title>
        <authorList>
            <person name="Wylensek D."/>
            <person name="Hitch T.C.A."/>
            <person name="Clavel T."/>
        </authorList>
    </citation>
    <scope>NUCLEOTIDE SEQUENCE [LARGE SCALE GENOMIC DNA]</scope>
    <source>
        <strain evidence="6 7">LKV-178-WT-2A</strain>
    </source>
</reference>
<dbReference type="Pfam" id="PF01807">
    <property type="entry name" value="Zn_ribbon_DnaG"/>
    <property type="match status" value="1"/>
</dbReference>
<dbReference type="Gene3D" id="3.40.1360.10">
    <property type="match status" value="1"/>
</dbReference>
<dbReference type="SMART" id="SM00400">
    <property type="entry name" value="ZnF_CHCC"/>
    <property type="match status" value="1"/>
</dbReference>
<dbReference type="InterPro" id="IPR002694">
    <property type="entry name" value="Znf_CHC2"/>
</dbReference>
<evidence type="ECO:0000259" key="5">
    <source>
        <dbReference type="SMART" id="SM00400"/>
    </source>
</evidence>
<evidence type="ECO:0000256" key="2">
    <source>
        <dbReference type="ARBA" id="ARBA00022771"/>
    </source>
</evidence>
<dbReference type="SUPFAM" id="SSF57783">
    <property type="entry name" value="Zinc beta-ribbon"/>
    <property type="match status" value="1"/>
</dbReference>